<gene>
    <name evidence="1" type="ORF">DHETER_LOCUS4971</name>
</gene>
<dbReference type="EMBL" id="CAJVPU010005235">
    <property type="protein sequence ID" value="CAG8544993.1"/>
    <property type="molecule type" value="Genomic_DNA"/>
</dbReference>
<reference evidence="1" key="1">
    <citation type="submission" date="2021-06" db="EMBL/GenBank/DDBJ databases">
        <authorList>
            <person name="Kallberg Y."/>
            <person name="Tangrot J."/>
            <person name="Rosling A."/>
        </authorList>
    </citation>
    <scope>NUCLEOTIDE SEQUENCE</scope>
    <source>
        <strain evidence="1">IL203A</strain>
    </source>
</reference>
<sequence>MFAYLNTAVTLNKPQDVQIGSTTKINWTFSGTQAKSTSLMLGIKNVQTSVNETIDTILDLSKRSEDWTVSVATGTYKFYIMDEQFNNYTYSNTFTVTTPTTPTDSSNSTPPQ</sequence>
<proteinExistence type="predicted"/>
<protein>
    <submittedName>
        <fullName evidence="1">4467_t:CDS:1</fullName>
    </submittedName>
</protein>
<accession>A0ACA9LTF9</accession>
<evidence type="ECO:0000313" key="1">
    <source>
        <dbReference type="EMBL" id="CAG8544993.1"/>
    </source>
</evidence>
<organism evidence="1 2">
    <name type="scientific">Dentiscutata heterogama</name>
    <dbReference type="NCBI Taxonomy" id="1316150"/>
    <lineage>
        <taxon>Eukaryota</taxon>
        <taxon>Fungi</taxon>
        <taxon>Fungi incertae sedis</taxon>
        <taxon>Mucoromycota</taxon>
        <taxon>Glomeromycotina</taxon>
        <taxon>Glomeromycetes</taxon>
        <taxon>Diversisporales</taxon>
        <taxon>Gigasporaceae</taxon>
        <taxon>Dentiscutata</taxon>
    </lineage>
</organism>
<name>A0ACA9LTF9_9GLOM</name>
<comment type="caution">
    <text evidence="1">The sequence shown here is derived from an EMBL/GenBank/DDBJ whole genome shotgun (WGS) entry which is preliminary data.</text>
</comment>
<keyword evidence="2" id="KW-1185">Reference proteome</keyword>
<feature type="non-terminal residue" evidence="1">
    <location>
        <position position="112"/>
    </location>
</feature>
<dbReference type="Proteomes" id="UP000789702">
    <property type="component" value="Unassembled WGS sequence"/>
</dbReference>
<evidence type="ECO:0000313" key="2">
    <source>
        <dbReference type="Proteomes" id="UP000789702"/>
    </source>
</evidence>